<gene>
    <name evidence="9" type="primary">recF</name>
    <name evidence="11" type="ORF">ASAP_1360</name>
</gene>
<dbReference type="PANTHER" id="PTHR32182">
    <property type="entry name" value="DNA REPLICATION AND REPAIR PROTEIN RECF"/>
    <property type="match status" value="1"/>
</dbReference>
<dbReference type="SUPFAM" id="SSF52540">
    <property type="entry name" value="P-loop containing nucleoside triphosphate hydrolases"/>
    <property type="match status" value="1"/>
</dbReference>
<dbReference type="PROSITE" id="PS00617">
    <property type="entry name" value="RECF_1"/>
    <property type="match status" value="1"/>
</dbReference>
<sequence length="368" mass="40190">MRINRLVLTNFRNYERLVWTPQSRLVVLTGENGAGKTNLLEALSLLAPGRGLRAASNAQIQRQDGGPWGVVARLNDVAGEGMDLATGTDPANPVRRVFRLNNEVIRNQGQIAPYCAVTWLTPQMDRLFSDPASGRRRFFDRLVLALDPNHARESAAHERAVTQRNRLLATRPDQKSWLDALEDSIARHAVALTASRMALVDAMNATALTDDTGFPIARVALECEIAAELHRRPALLVEDGLRGKLAAARSEDAQRSTTSVGAHRTDFGLQDAASGRSAALSSSGQQKAMLVHVILNHAGLTASRTGRAPFILLDEPLVHLDSRRREGLLGYLRDQAFEVFLTGTDREQFAALGDGVDYRCVTAGRFSA</sequence>
<dbReference type="HAMAP" id="MF_00365">
    <property type="entry name" value="RecF"/>
    <property type="match status" value="1"/>
</dbReference>
<dbReference type="GO" id="GO:0000731">
    <property type="term" value="P:DNA synthesis involved in DNA repair"/>
    <property type="evidence" value="ECO:0007669"/>
    <property type="project" value="TreeGrafter"/>
</dbReference>
<accession>A0A060QEP0</accession>
<dbReference type="InterPro" id="IPR042174">
    <property type="entry name" value="RecF_2"/>
</dbReference>
<evidence type="ECO:0000313" key="11">
    <source>
        <dbReference type="EMBL" id="CDG39405.1"/>
    </source>
</evidence>
<evidence type="ECO:0000313" key="12">
    <source>
        <dbReference type="Proteomes" id="UP000027583"/>
    </source>
</evidence>
<comment type="subcellular location">
    <subcellularLocation>
        <location evidence="1 9">Cytoplasm</location>
    </subcellularLocation>
</comment>
<organism evidence="11 12">
    <name type="scientific">Asaia bogorensis</name>
    <dbReference type="NCBI Taxonomy" id="91915"/>
    <lineage>
        <taxon>Bacteria</taxon>
        <taxon>Pseudomonadati</taxon>
        <taxon>Pseudomonadota</taxon>
        <taxon>Alphaproteobacteria</taxon>
        <taxon>Acetobacterales</taxon>
        <taxon>Acetobacteraceae</taxon>
        <taxon>Asaia</taxon>
    </lineage>
</organism>
<feature type="binding site" evidence="9">
    <location>
        <begin position="30"/>
        <end position="37"/>
    </location>
    <ligand>
        <name>ATP</name>
        <dbReference type="ChEBI" id="CHEBI:30616"/>
    </ligand>
</feature>
<reference evidence="11 12" key="1">
    <citation type="journal article" date="2014" name="Genome Biol. Evol.">
        <title>Acetic acid bacteria genomes reveal functional traits for adaptation to life in insect guts.</title>
        <authorList>
            <person name="Chouaia B."/>
            <person name="Gaiarsa S."/>
            <person name="Crotti E."/>
            <person name="Comandatore F."/>
            <person name="Degli Esposti M."/>
            <person name="Ricci I."/>
            <person name="Alma A."/>
            <person name="Favia G."/>
            <person name="Bandi C."/>
            <person name="Daffonchio D."/>
        </authorList>
    </citation>
    <scope>NUCLEOTIDE SEQUENCE [LARGE SCALE GENOMIC DNA]</scope>
    <source>
        <strain evidence="11 12">SF2.1</strain>
    </source>
</reference>
<dbReference type="AlphaFoldDB" id="A0A060QEP0"/>
<dbReference type="Proteomes" id="UP000027583">
    <property type="component" value="Unassembled WGS sequence"/>
</dbReference>
<keyword evidence="5 9" id="KW-0235">DNA replication</keyword>
<dbReference type="InterPro" id="IPR027417">
    <property type="entry name" value="P-loop_NTPase"/>
</dbReference>
<dbReference type="GO" id="GO:0003697">
    <property type="term" value="F:single-stranded DNA binding"/>
    <property type="evidence" value="ECO:0007669"/>
    <property type="project" value="UniProtKB-UniRule"/>
</dbReference>
<dbReference type="InterPro" id="IPR003395">
    <property type="entry name" value="RecF/RecN/SMC_N"/>
</dbReference>
<evidence type="ECO:0000256" key="6">
    <source>
        <dbReference type="ARBA" id="ARBA00022741"/>
    </source>
</evidence>
<evidence type="ECO:0000256" key="3">
    <source>
        <dbReference type="ARBA" id="ARBA00020170"/>
    </source>
</evidence>
<evidence type="ECO:0000256" key="1">
    <source>
        <dbReference type="ARBA" id="ARBA00004496"/>
    </source>
</evidence>
<protein>
    <recommendedName>
        <fullName evidence="3 9">DNA replication and repair protein RecF</fullName>
    </recommendedName>
</protein>
<keyword evidence="9" id="KW-0227">DNA damage</keyword>
<reference evidence="11 12" key="2">
    <citation type="journal article" date="2014" name="PLoS ONE">
        <title>Evolution of mitochondria reconstructed from the energy metabolism of living bacteria.</title>
        <authorList>
            <person name="Degli Esposti M."/>
            <person name="Chouaia B."/>
            <person name="Comandatore F."/>
            <person name="Crotti E."/>
            <person name="Sassera D."/>
            <person name="Lievens P.M."/>
            <person name="Daffonchio D."/>
            <person name="Bandi C."/>
        </authorList>
    </citation>
    <scope>NUCLEOTIDE SEQUENCE [LARGE SCALE GENOMIC DNA]</scope>
    <source>
        <strain evidence="11 12">SF2.1</strain>
    </source>
</reference>
<keyword evidence="7 9" id="KW-0067">ATP-binding</keyword>
<dbReference type="GO" id="GO:0005737">
    <property type="term" value="C:cytoplasm"/>
    <property type="evidence" value="ECO:0007669"/>
    <property type="project" value="UniProtKB-SubCell"/>
</dbReference>
<dbReference type="GO" id="GO:0006260">
    <property type="term" value="P:DNA replication"/>
    <property type="evidence" value="ECO:0007669"/>
    <property type="project" value="UniProtKB-UniRule"/>
</dbReference>
<keyword evidence="6 9" id="KW-0547">Nucleotide-binding</keyword>
<evidence type="ECO:0000256" key="7">
    <source>
        <dbReference type="ARBA" id="ARBA00022840"/>
    </source>
</evidence>
<dbReference type="GO" id="GO:0006302">
    <property type="term" value="P:double-strand break repair"/>
    <property type="evidence" value="ECO:0007669"/>
    <property type="project" value="TreeGrafter"/>
</dbReference>
<comment type="similarity">
    <text evidence="2 9">Belongs to the RecF family.</text>
</comment>
<evidence type="ECO:0000256" key="4">
    <source>
        <dbReference type="ARBA" id="ARBA00022490"/>
    </source>
</evidence>
<evidence type="ECO:0000256" key="8">
    <source>
        <dbReference type="ARBA" id="ARBA00023125"/>
    </source>
</evidence>
<dbReference type="InterPro" id="IPR018078">
    <property type="entry name" value="DNA-binding_RecF_CS"/>
</dbReference>
<dbReference type="InterPro" id="IPR001238">
    <property type="entry name" value="DNA-binding_RecF"/>
</dbReference>
<dbReference type="eggNOG" id="COG1195">
    <property type="taxonomic scope" value="Bacteria"/>
</dbReference>
<evidence type="ECO:0000259" key="10">
    <source>
        <dbReference type="Pfam" id="PF02463"/>
    </source>
</evidence>
<dbReference type="GO" id="GO:0009432">
    <property type="term" value="P:SOS response"/>
    <property type="evidence" value="ECO:0007669"/>
    <property type="project" value="UniProtKB-UniRule"/>
</dbReference>
<evidence type="ECO:0000256" key="2">
    <source>
        <dbReference type="ARBA" id="ARBA00008016"/>
    </source>
</evidence>
<dbReference type="PANTHER" id="PTHR32182:SF0">
    <property type="entry name" value="DNA REPLICATION AND REPAIR PROTEIN RECF"/>
    <property type="match status" value="1"/>
</dbReference>
<evidence type="ECO:0000256" key="9">
    <source>
        <dbReference type="HAMAP-Rule" id="MF_00365"/>
    </source>
</evidence>
<dbReference type="EMBL" id="CBLX010000009">
    <property type="protein sequence ID" value="CDG39405.1"/>
    <property type="molecule type" value="Genomic_DNA"/>
</dbReference>
<evidence type="ECO:0000256" key="5">
    <source>
        <dbReference type="ARBA" id="ARBA00022705"/>
    </source>
</evidence>
<dbReference type="Gene3D" id="1.20.1050.90">
    <property type="entry name" value="RecF/RecN/SMC, N-terminal domain"/>
    <property type="match status" value="1"/>
</dbReference>
<comment type="function">
    <text evidence="9">The RecF protein is involved in DNA metabolism; it is required for DNA replication and normal SOS inducibility. RecF binds preferentially to single-stranded, linear DNA. It also seems to bind ATP.</text>
</comment>
<dbReference type="RefSeq" id="WP_023977399.1">
    <property type="nucleotide sequence ID" value="NZ_CBLX010000009.1"/>
</dbReference>
<name>A0A060QEP0_9PROT</name>
<feature type="domain" description="RecF/RecN/SMC N-terminal" evidence="10">
    <location>
        <begin position="3"/>
        <end position="349"/>
    </location>
</feature>
<dbReference type="Gene3D" id="3.40.50.300">
    <property type="entry name" value="P-loop containing nucleotide triphosphate hydrolases"/>
    <property type="match status" value="1"/>
</dbReference>
<dbReference type="GO" id="GO:0005524">
    <property type="term" value="F:ATP binding"/>
    <property type="evidence" value="ECO:0007669"/>
    <property type="project" value="UniProtKB-UniRule"/>
</dbReference>
<keyword evidence="9" id="KW-0234">DNA repair</keyword>
<keyword evidence="9" id="KW-0742">SOS response</keyword>
<keyword evidence="8 9" id="KW-0238">DNA-binding</keyword>
<comment type="caution">
    <text evidence="11">The sequence shown here is derived from an EMBL/GenBank/DDBJ whole genome shotgun (WGS) entry which is preliminary data.</text>
</comment>
<proteinExistence type="inferred from homology"/>
<keyword evidence="4 9" id="KW-0963">Cytoplasm</keyword>
<dbReference type="NCBIfam" id="TIGR00611">
    <property type="entry name" value="recf"/>
    <property type="match status" value="1"/>
</dbReference>
<dbReference type="Pfam" id="PF02463">
    <property type="entry name" value="SMC_N"/>
    <property type="match status" value="1"/>
</dbReference>